<accession>A0A1R3KEW7</accession>
<name>A0A1R3KEW7_9ROSI</name>
<dbReference type="PANTHER" id="PTHR11017:SF479">
    <property type="entry name" value="DISEASE RESISTANCE PROTEIN (TIR-NBS-LRR CLASS) FAMILY"/>
    <property type="match status" value="1"/>
</dbReference>
<dbReference type="InterPro" id="IPR002182">
    <property type="entry name" value="NB-ARC"/>
</dbReference>
<comment type="catalytic activity">
    <reaction evidence="7">
        <text>NAD(+) + H2O = ADP-D-ribose + nicotinamide + H(+)</text>
        <dbReference type="Rhea" id="RHEA:16301"/>
        <dbReference type="ChEBI" id="CHEBI:15377"/>
        <dbReference type="ChEBI" id="CHEBI:15378"/>
        <dbReference type="ChEBI" id="CHEBI:17154"/>
        <dbReference type="ChEBI" id="CHEBI:57540"/>
        <dbReference type="ChEBI" id="CHEBI:57967"/>
        <dbReference type="EC" id="3.2.2.6"/>
    </reaction>
    <physiologicalReaction direction="left-to-right" evidence="7">
        <dbReference type="Rhea" id="RHEA:16302"/>
    </physiologicalReaction>
</comment>
<dbReference type="Pfam" id="PF20160">
    <property type="entry name" value="C-JID"/>
    <property type="match status" value="1"/>
</dbReference>
<evidence type="ECO:0000256" key="2">
    <source>
        <dbReference type="ARBA" id="ARBA00022614"/>
    </source>
</evidence>
<dbReference type="SMART" id="SM00255">
    <property type="entry name" value="TIR"/>
    <property type="match status" value="1"/>
</dbReference>
<dbReference type="EC" id="3.2.2.6" evidence="1"/>
<dbReference type="PRINTS" id="PR00364">
    <property type="entry name" value="DISEASERSIST"/>
</dbReference>
<dbReference type="InterPro" id="IPR000157">
    <property type="entry name" value="TIR_dom"/>
</dbReference>
<dbReference type="Gene3D" id="3.40.50.10140">
    <property type="entry name" value="Toll/interleukin-1 receptor homology (TIR) domain"/>
    <property type="match status" value="1"/>
</dbReference>
<dbReference type="Proteomes" id="UP000187203">
    <property type="component" value="Unassembled WGS sequence"/>
</dbReference>
<comment type="caution">
    <text evidence="9">The sequence shown here is derived from an EMBL/GenBank/DDBJ whole genome shotgun (WGS) entry which is preliminary data.</text>
</comment>
<dbReference type="EMBL" id="AWUE01013939">
    <property type="protein sequence ID" value="OMP05568.1"/>
    <property type="molecule type" value="Genomic_DNA"/>
</dbReference>
<dbReference type="Gene3D" id="1.10.8.430">
    <property type="entry name" value="Helical domain of apoptotic protease-activating factors"/>
    <property type="match status" value="1"/>
</dbReference>
<dbReference type="InterPro" id="IPR027417">
    <property type="entry name" value="P-loop_NTPase"/>
</dbReference>
<organism evidence="9 10">
    <name type="scientific">Corchorus olitorius</name>
    <dbReference type="NCBI Taxonomy" id="93759"/>
    <lineage>
        <taxon>Eukaryota</taxon>
        <taxon>Viridiplantae</taxon>
        <taxon>Streptophyta</taxon>
        <taxon>Embryophyta</taxon>
        <taxon>Tracheophyta</taxon>
        <taxon>Spermatophyta</taxon>
        <taxon>Magnoliopsida</taxon>
        <taxon>eudicotyledons</taxon>
        <taxon>Gunneridae</taxon>
        <taxon>Pentapetalae</taxon>
        <taxon>rosids</taxon>
        <taxon>malvids</taxon>
        <taxon>Malvales</taxon>
        <taxon>Malvaceae</taxon>
        <taxon>Grewioideae</taxon>
        <taxon>Apeibeae</taxon>
        <taxon>Corchorus</taxon>
    </lineage>
</organism>
<dbReference type="Pfam" id="PF01582">
    <property type="entry name" value="TIR"/>
    <property type="match status" value="1"/>
</dbReference>
<keyword evidence="4" id="KW-0378">Hydrolase</keyword>
<keyword evidence="5" id="KW-0611">Plant defense</keyword>
<dbReference type="InterPro" id="IPR045344">
    <property type="entry name" value="C-JID"/>
</dbReference>
<evidence type="ECO:0000256" key="4">
    <source>
        <dbReference type="ARBA" id="ARBA00022801"/>
    </source>
</evidence>
<evidence type="ECO:0000313" key="9">
    <source>
        <dbReference type="EMBL" id="OMP05568.1"/>
    </source>
</evidence>
<dbReference type="Pfam" id="PF07725">
    <property type="entry name" value="LRR_3"/>
    <property type="match status" value="1"/>
</dbReference>
<dbReference type="InterPro" id="IPR042197">
    <property type="entry name" value="Apaf_helical"/>
</dbReference>
<keyword evidence="3" id="KW-0677">Repeat</keyword>
<dbReference type="GO" id="GO:0043531">
    <property type="term" value="F:ADP binding"/>
    <property type="evidence" value="ECO:0007669"/>
    <property type="project" value="InterPro"/>
</dbReference>
<evidence type="ECO:0000256" key="3">
    <source>
        <dbReference type="ARBA" id="ARBA00022737"/>
    </source>
</evidence>
<protein>
    <recommendedName>
        <fullName evidence="1">ADP-ribosyl cyclase/cyclic ADP-ribose hydrolase</fullName>
        <ecNumber evidence="1">3.2.2.6</ecNumber>
    </recommendedName>
</protein>
<keyword evidence="10" id="KW-1185">Reference proteome</keyword>
<dbReference type="InterPro" id="IPR055357">
    <property type="entry name" value="LRR_At1g61320_AtMIF1"/>
</dbReference>
<evidence type="ECO:0000256" key="6">
    <source>
        <dbReference type="ARBA" id="ARBA00023027"/>
    </source>
</evidence>
<sequence>MASSSSSTVQPRFQVFLSFRGEDTRHGFTSHLLEALKGRGINVFFDEEKLEKGEELTPALLNAIKASKISIIILSKDYASSKSCLAELSKIMECKVSQGQIVLPIFYRVNPSDVRHHSGSFKESFHQHLTDKPKEVERWKAAFTQVGNLKGWHIDGGIFDRSETEYIKGIVEDVIRRLSRKSTSVSQDLVGMEDQIEKILLLIDQEHIRVIGIWGMGGIGKTSLAEEVYNEVVSGSKFDAHYFLQDVREKSLERYGMQSLQNELLSKLLKGDIHIDTRFIGSTLVQDRLRNVRLFVVFDDVSNQDQIKRLGVEYYGPGSKVIVTSRDRQLLRNIKVDEVHKVEELDKDDSLKLFCKFAFKQDNPEVGFLDLSNKFSRYAGGNPIALKVLGATLYQKSMDEWNSALEKLEEYPEGDIFGPLKISFDGLGRLERNMFLDLACFYENNGKLLYVTNWLGCFYNGAWIGISNLVDKCLVDGGSDYRMHDLLKEMGMDIVRQESEDPGKRSRLWCPGDVYHVLKYKKVTESIKGISLNMEKIKKLHISPDVFEKMNNIVFIKFYGFSNKLLRASQDLSYLPDGLRYFQWDYCPLKSLPSNFDPHNLVVLKLKRSKIEQLWDGHQDQVFVNLKEMNLSESKNIRKIPNLLRATKLETLDCRDCISLTEVPCMTHLISLKDLDLKHCPISKFPEIPNSLNLERLNLFGTRIEEVPSFICKLDALRKFNLSNCPNITELNLNIEEEGVSSIPRLQRLRELDVSNCKSLKSLSGLPPGLERLDASNCISLERVSFTDIYASLETVSFTDGEDFIYHEFAFQDCSTLNQEACGNVISAYLTSHIQSSAKQLAKQLTEDKLDEWHRFSSSYCYLPGSEISDKFENQSRNSSITVKLEGSATSQRFLCFALCLVLDTCNSDGVYSIKSGYRLKGKDGVYQNFKGDSWFCEGYHTRDSCCWNSEETFAVSEVGSSINCSSDEDHRSCSPKIISQNSLVSQIVHFLGQLTIEEGANGEKNDHEDPATTISRLDCKRSFSSDDEEDHEPNKRAKIFHYLLI</sequence>
<dbReference type="AlphaFoldDB" id="A0A1R3KEW7"/>
<reference evidence="10" key="1">
    <citation type="submission" date="2013-09" db="EMBL/GenBank/DDBJ databases">
        <title>Corchorus olitorius genome sequencing.</title>
        <authorList>
            <person name="Alam M."/>
            <person name="Haque M.S."/>
            <person name="Islam M.S."/>
            <person name="Emdad E.M."/>
            <person name="Islam M.M."/>
            <person name="Ahmed B."/>
            <person name="Halim A."/>
            <person name="Hossen Q.M.M."/>
            <person name="Hossain M.Z."/>
            <person name="Ahmed R."/>
            <person name="Khan M.M."/>
            <person name="Islam R."/>
            <person name="Rashid M.M."/>
            <person name="Khan S.A."/>
            <person name="Rahman M.S."/>
            <person name="Alam M."/>
            <person name="Yahiya A.S."/>
            <person name="Khan M.S."/>
            <person name="Azam M.S."/>
            <person name="Haque T."/>
            <person name="Lashkar M.Z.H."/>
            <person name="Akhand A.I."/>
            <person name="Morshed G."/>
            <person name="Roy S."/>
            <person name="Uddin K.S."/>
            <person name="Rabeya T."/>
            <person name="Hossain A.S."/>
            <person name="Chowdhury A."/>
            <person name="Snigdha A.R."/>
            <person name="Mortoza M.S."/>
            <person name="Matin S.A."/>
            <person name="Hoque S.M.E."/>
            <person name="Islam M.K."/>
            <person name="Roy D.K."/>
            <person name="Haider R."/>
            <person name="Moosa M.M."/>
            <person name="Elias S.M."/>
            <person name="Hasan A.M."/>
            <person name="Jahan S."/>
            <person name="Shafiuddin M."/>
            <person name="Mahmood N."/>
            <person name="Shommy N.S."/>
        </authorList>
    </citation>
    <scope>NUCLEOTIDE SEQUENCE [LARGE SCALE GENOMIC DNA]</scope>
    <source>
        <strain evidence="10">cv. O-4</strain>
    </source>
</reference>
<dbReference type="GO" id="GO:0061809">
    <property type="term" value="F:NAD+ nucleosidase activity, cyclic ADP-ribose generating"/>
    <property type="evidence" value="ECO:0007669"/>
    <property type="project" value="UniProtKB-EC"/>
</dbReference>
<dbReference type="InterPro" id="IPR011713">
    <property type="entry name" value="Leu-rich_rpt_3"/>
</dbReference>
<dbReference type="PANTHER" id="PTHR11017">
    <property type="entry name" value="LEUCINE-RICH REPEAT-CONTAINING PROTEIN"/>
    <property type="match status" value="1"/>
</dbReference>
<dbReference type="InterPro" id="IPR032675">
    <property type="entry name" value="LRR_dom_sf"/>
</dbReference>
<feature type="domain" description="TIR" evidence="8">
    <location>
        <begin position="11"/>
        <end position="178"/>
    </location>
</feature>
<keyword evidence="2" id="KW-0433">Leucine-rich repeat</keyword>
<dbReference type="SUPFAM" id="SSF52540">
    <property type="entry name" value="P-loop containing nucleoside triphosphate hydrolases"/>
    <property type="match status" value="1"/>
</dbReference>
<proteinExistence type="predicted"/>
<dbReference type="Gene3D" id="3.80.10.10">
    <property type="entry name" value="Ribonuclease Inhibitor"/>
    <property type="match status" value="1"/>
</dbReference>
<dbReference type="InterPro" id="IPR035897">
    <property type="entry name" value="Toll_tir_struct_dom_sf"/>
</dbReference>
<dbReference type="FunFam" id="3.40.50.10140:FF:000007">
    <property type="entry name" value="Disease resistance protein (TIR-NBS-LRR class)"/>
    <property type="match status" value="1"/>
</dbReference>
<dbReference type="Pfam" id="PF23282">
    <property type="entry name" value="WHD_ROQ1"/>
    <property type="match status" value="1"/>
</dbReference>
<keyword evidence="6" id="KW-0520">NAD</keyword>
<evidence type="ECO:0000259" key="8">
    <source>
        <dbReference type="PROSITE" id="PS50104"/>
    </source>
</evidence>
<dbReference type="GO" id="GO:0006952">
    <property type="term" value="P:defense response"/>
    <property type="evidence" value="ECO:0007669"/>
    <property type="project" value="UniProtKB-KW"/>
</dbReference>
<dbReference type="InterPro" id="IPR058192">
    <property type="entry name" value="WHD_ROQ1-like"/>
</dbReference>
<dbReference type="SUPFAM" id="SSF46785">
    <property type="entry name" value="Winged helix' DNA-binding domain"/>
    <property type="match status" value="1"/>
</dbReference>
<dbReference type="STRING" id="93759.A0A1R3KEW7"/>
<dbReference type="Pfam" id="PF00931">
    <property type="entry name" value="NB-ARC"/>
    <property type="match status" value="1"/>
</dbReference>
<dbReference type="OrthoDB" id="1081807at2759"/>
<dbReference type="InterPro" id="IPR044974">
    <property type="entry name" value="Disease_R_plants"/>
</dbReference>
<evidence type="ECO:0000256" key="1">
    <source>
        <dbReference type="ARBA" id="ARBA00011982"/>
    </source>
</evidence>
<evidence type="ECO:0000256" key="7">
    <source>
        <dbReference type="ARBA" id="ARBA00047304"/>
    </source>
</evidence>
<dbReference type="Pfam" id="PF23622">
    <property type="entry name" value="LRR_At1g61320_AtMIF1"/>
    <property type="match status" value="1"/>
</dbReference>
<gene>
    <name evidence="9" type="ORF">COLO4_08733</name>
</gene>
<dbReference type="PROSITE" id="PS50104">
    <property type="entry name" value="TIR"/>
    <property type="match status" value="1"/>
</dbReference>
<dbReference type="GO" id="GO:0007165">
    <property type="term" value="P:signal transduction"/>
    <property type="evidence" value="ECO:0007669"/>
    <property type="project" value="InterPro"/>
</dbReference>
<evidence type="ECO:0000256" key="5">
    <source>
        <dbReference type="ARBA" id="ARBA00022821"/>
    </source>
</evidence>
<dbReference type="SUPFAM" id="SSF52200">
    <property type="entry name" value="Toll/Interleukin receptor TIR domain"/>
    <property type="match status" value="1"/>
</dbReference>
<dbReference type="Gene3D" id="3.40.50.300">
    <property type="entry name" value="P-loop containing nucleotide triphosphate hydrolases"/>
    <property type="match status" value="1"/>
</dbReference>
<dbReference type="SUPFAM" id="SSF52058">
    <property type="entry name" value="L domain-like"/>
    <property type="match status" value="1"/>
</dbReference>
<evidence type="ECO:0000313" key="10">
    <source>
        <dbReference type="Proteomes" id="UP000187203"/>
    </source>
</evidence>
<dbReference type="InterPro" id="IPR036390">
    <property type="entry name" value="WH_DNA-bd_sf"/>
</dbReference>